<evidence type="ECO:0000313" key="1">
    <source>
        <dbReference type="EMBL" id="KAK5694285.1"/>
    </source>
</evidence>
<reference evidence="1" key="1">
    <citation type="submission" date="2023-08" db="EMBL/GenBank/DDBJ databases">
        <title>Black Yeasts Isolated from many extreme environments.</title>
        <authorList>
            <person name="Coleine C."/>
            <person name="Stajich J.E."/>
            <person name="Selbmann L."/>
        </authorList>
    </citation>
    <scope>NUCLEOTIDE SEQUENCE</scope>
    <source>
        <strain evidence="1">CCFEE 5810</strain>
    </source>
</reference>
<dbReference type="EMBL" id="JAVRQU010000016">
    <property type="protein sequence ID" value="KAK5694285.1"/>
    <property type="molecule type" value="Genomic_DNA"/>
</dbReference>
<dbReference type="Pfam" id="PF26639">
    <property type="entry name" value="Het-6_barrel"/>
    <property type="match status" value="1"/>
</dbReference>
<dbReference type="AlphaFoldDB" id="A0AAN7W1C1"/>
<proteinExistence type="predicted"/>
<comment type="caution">
    <text evidence="1">The sequence shown here is derived from an EMBL/GenBank/DDBJ whole genome shotgun (WGS) entry which is preliminary data.</text>
</comment>
<dbReference type="InterPro" id="IPR052895">
    <property type="entry name" value="HetReg/Transcr_Mod"/>
</dbReference>
<gene>
    <name evidence="1" type="ORF">LTR97_009907</name>
</gene>
<protein>
    <recommendedName>
        <fullName evidence="3">Heterokaryon incompatibility domain-containing protein</fullName>
    </recommendedName>
</protein>
<evidence type="ECO:0008006" key="3">
    <source>
        <dbReference type="Google" id="ProtNLM"/>
    </source>
</evidence>
<dbReference type="Proteomes" id="UP001310594">
    <property type="component" value="Unassembled WGS sequence"/>
</dbReference>
<sequence>MADIYRNGTGNLICLDQDIDNPPAIVAAVDFVHAANGCATSDWGGADTSKFHGATADMHYKHLNNLYCAGWFSRSWVVQEVVLSKHSMMVLRDSLLPLKKVLCVARSCYYYDRRLNDANLFIVRMLASILDKGNKVARPKSTNPVSNSAAAMYHLLFAMMYQELSDSRDRIYSILGLIPWPDGIPSLLVPDYGKSARNVHRDAARYQLQDPGLRLATLQQVYHYSAPAISEVDMPSWVPCWIRSRMDLRPSGSHLFDHAAHGGTVVDIRAPNPEEPDVLEVSGIRIDTVSEVGVVFQRADFAEQAGVAKQLELIRRVQQHLGIDIATNEGMWELANILLQGWPSMKAWNLEDWSFWTKEETVENISAYITYLVENSHQPPALESLPPNTDEAIRKASQFSKQLVWVWIDCQLFQTASGRIGIGRGIMSPGDALVVLYGGQAPFVLRPRGVHHQYICDAYCHGIMNGEAISQQKAEGTASQVFRLR</sequence>
<accession>A0AAN7W1C1</accession>
<evidence type="ECO:0000313" key="2">
    <source>
        <dbReference type="Proteomes" id="UP001310594"/>
    </source>
</evidence>
<dbReference type="PANTHER" id="PTHR24148:SF64">
    <property type="entry name" value="HETEROKARYON INCOMPATIBILITY DOMAIN-CONTAINING PROTEIN"/>
    <property type="match status" value="1"/>
</dbReference>
<dbReference type="PANTHER" id="PTHR24148">
    <property type="entry name" value="ANKYRIN REPEAT DOMAIN-CONTAINING PROTEIN 39 HOMOLOG-RELATED"/>
    <property type="match status" value="1"/>
</dbReference>
<organism evidence="1 2">
    <name type="scientific">Elasticomyces elasticus</name>
    <dbReference type="NCBI Taxonomy" id="574655"/>
    <lineage>
        <taxon>Eukaryota</taxon>
        <taxon>Fungi</taxon>
        <taxon>Dikarya</taxon>
        <taxon>Ascomycota</taxon>
        <taxon>Pezizomycotina</taxon>
        <taxon>Dothideomycetes</taxon>
        <taxon>Dothideomycetidae</taxon>
        <taxon>Mycosphaerellales</taxon>
        <taxon>Teratosphaeriaceae</taxon>
        <taxon>Elasticomyces</taxon>
    </lineage>
</organism>
<name>A0AAN7W1C1_9PEZI</name>